<dbReference type="InterPro" id="IPR003593">
    <property type="entry name" value="AAA+_ATPase"/>
</dbReference>
<dbReference type="NCBIfam" id="NF007739">
    <property type="entry name" value="PRK10419.1"/>
    <property type="match status" value="2"/>
</dbReference>
<comment type="subcellular location">
    <subcellularLocation>
        <location evidence="1">Cell inner membrane</location>
        <topology evidence="1">Peripheral membrane protein</topology>
    </subcellularLocation>
</comment>
<evidence type="ECO:0000313" key="12">
    <source>
        <dbReference type="Proteomes" id="UP001652564"/>
    </source>
</evidence>
<reference evidence="11 12" key="1">
    <citation type="submission" date="2022-10" db="EMBL/GenBank/DDBJ databases">
        <title>Defluviimonas sp. nov., isolated from ocean surface sediments.</title>
        <authorList>
            <person name="He W."/>
            <person name="Wang L."/>
            <person name="Zhang D.-F."/>
        </authorList>
    </citation>
    <scope>NUCLEOTIDE SEQUENCE [LARGE SCALE GENOMIC DNA]</scope>
    <source>
        <strain evidence="11 12">WL0050</strain>
    </source>
</reference>
<protein>
    <submittedName>
        <fullName evidence="11">ABC transporter ATP-binding protein</fullName>
    </submittedName>
</protein>
<evidence type="ECO:0000256" key="1">
    <source>
        <dbReference type="ARBA" id="ARBA00004417"/>
    </source>
</evidence>
<dbReference type="PANTHER" id="PTHR43297:SF14">
    <property type="entry name" value="ATPASE AAA-TYPE CORE DOMAIN-CONTAINING PROTEIN"/>
    <property type="match status" value="1"/>
</dbReference>
<evidence type="ECO:0000256" key="2">
    <source>
        <dbReference type="ARBA" id="ARBA00005417"/>
    </source>
</evidence>
<dbReference type="Pfam" id="PF08352">
    <property type="entry name" value="oligo_HPY"/>
    <property type="match status" value="2"/>
</dbReference>
<keyword evidence="7 11" id="KW-0067">ATP-binding</keyword>
<dbReference type="PROSITE" id="PS00211">
    <property type="entry name" value="ABC_TRANSPORTER_1"/>
    <property type="match status" value="2"/>
</dbReference>
<dbReference type="RefSeq" id="WP_263740547.1">
    <property type="nucleotide sequence ID" value="NZ_JAOWKZ010000003.1"/>
</dbReference>
<dbReference type="SUPFAM" id="SSF52540">
    <property type="entry name" value="P-loop containing nucleoside triphosphate hydrolases"/>
    <property type="match status" value="2"/>
</dbReference>
<keyword evidence="5" id="KW-0997">Cell inner membrane</keyword>
<dbReference type="Proteomes" id="UP001652564">
    <property type="component" value="Unassembled WGS sequence"/>
</dbReference>
<dbReference type="InterPro" id="IPR013563">
    <property type="entry name" value="Oligopep_ABC_C"/>
</dbReference>
<dbReference type="InterPro" id="IPR003439">
    <property type="entry name" value="ABC_transporter-like_ATP-bd"/>
</dbReference>
<dbReference type="EMBL" id="JAOWKZ010000003">
    <property type="protein sequence ID" value="MCV2873340.1"/>
    <property type="molecule type" value="Genomic_DNA"/>
</dbReference>
<feature type="domain" description="ABC transporter" evidence="10">
    <location>
        <begin position="355"/>
        <end position="609"/>
    </location>
</feature>
<dbReference type="Gene3D" id="3.40.50.300">
    <property type="entry name" value="P-loop containing nucleotide triphosphate hydrolases"/>
    <property type="match status" value="2"/>
</dbReference>
<proteinExistence type="inferred from homology"/>
<sequence length="694" mass="76398">MTKWDYDGPILEIENLSISFFTRLREIPAVMDFSCTVQPGEAMGLVGESGCGKSTVALAVMRDLGKNGRIVGGTIKFKGRDLTTMSEEELRDIRGSEIAMIYQEPMASLNPAMKIGKQLMEVPMIHERVSQEEAYQRALEVVTDVRLPDPERILKSYPHQLSGGQQQRIVIAMALMSKPALLILDEPTTALDVTVEAAVVDLVKDLGKKYGTSMLFISHNLGLVLDTCNRLCVMYSGEAVETGSIKDVFDKMQHPYTQALFRSIPLPGADKNARPLIAIPGNFPLPHERPNGCNFGPRCDYFSAGRCDAGEIKMRNVPGDDRHDTRCLRVDEIDWNAPPQVAAKAAKTPIGDVVLKMDDLRKYYEVSANALFGGGSKKVVKANETLSFEAHEGETLAIVGESGCGKSTFAKVLMGLETATAGQILLHNHEIQDTPIEERSTETVSSVQMVFQNPFDTLNPSMTVGRQIIRALEIFGEGNSDKDREERMLELLDLVKLPRAFAERMPRQLSGGQKQRVGIARAFAGGAKIVVADEPVSALDVSVQAAVTDLLMEIQRENRTTLLFISHDLSIVRYLSDRVMVMYLGHVVELGTTDQVFSPPYHPYTEALLSAVPIADTHVEKKRIVLEGDIPSAMNPPPGCPFQTRCRWKSKVAGGLCEKDVPPVQTLPNGHQIKCHLSATEFEQMEPVIKIAAE</sequence>
<keyword evidence="12" id="KW-1185">Reference proteome</keyword>
<dbReference type="InterPro" id="IPR050388">
    <property type="entry name" value="ABC_Ni/Peptide_Import"/>
</dbReference>
<feature type="domain" description="ABC transporter" evidence="10">
    <location>
        <begin position="11"/>
        <end position="261"/>
    </location>
</feature>
<evidence type="ECO:0000256" key="5">
    <source>
        <dbReference type="ARBA" id="ARBA00022519"/>
    </source>
</evidence>
<keyword evidence="6" id="KW-0547">Nucleotide-binding</keyword>
<keyword evidence="9" id="KW-0472">Membrane</keyword>
<keyword evidence="8" id="KW-1278">Translocase</keyword>
<comment type="similarity">
    <text evidence="2">Belongs to the ABC transporter superfamily.</text>
</comment>
<dbReference type="NCBIfam" id="TIGR01727">
    <property type="entry name" value="oligo_HPY"/>
    <property type="match status" value="2"/>
</dbReference>
<dbReference type="NCBIfam" id="NF008453">
    <property type="entry name" value="PRK11308.1"/>
    <property type="match status" value="2"/>
</dbReference>
<organism evidence="11 12">
    <name type="scientific">Albidovulum litorale</name>
    <dbReference type="NCBI Taxonomy" id="2984134"/>
    <lineage>
        <taxon>Bacteria</taxon>
        <taxon>Pseudomonadati</taxon>
        <taxon>Pseudomonadota</taxon>
        <taxon>Alphaproteobacteria</taxon>
        <taxon>Rhodobacterales</taxon>
        <taxon>Paracoccaceae</taxon>
        <taxon>Albidovulum</taxon>
    </lineage>
</organism>
<dbReference type="PANTHER" id="PTHR43297">
    <property type="entry name" value="OLIGOPEPTIDE TRANSPORT ATP-BINDING PROTEIN APPD"/>
    <property type="match status" value="1"/>
</dbReference>
<dbReference type="CDD" id="cd03257">
    <property type="entry name" value="ABC_NikE_OppD_transporters"/>
    <property type="match status" value="2"/>
</dbReference>
<name>A0ABT2ZQV7_9RHOB</name>
<evidence type="ECO:0000256" key="4">
    <source>
        <dbReference type="ARBA" id="ARBA00022475"/>
    </source>
</evidence>
<keyword evidence="3" id="KW-0813">Transport</keyword>
<dbReference type="Pfam" id="PF00005">
    <property type="entry name" value="ABC_tran"/>
    <property type="match status" value="2"/>
</dbReference>
<gene>
    <name evidence="11" type="ORF">OEZ71_13660</name>
</gene>
<evidence type="ECO:0000256" key="7">
    <source>
        <dbReference type="ARBA" id="ARBA00022840"/>
    </source>
</evidence>
<dbReference type="GO" id="GO:0005524">
    <property type="term" value="F:ATP binding"/>
    <property type="evidence" value="ECO:0007669"/>
    <property type="project" value="UniProtKB-KW"/>
</dbReference>
<evidence type="ECO:0000256" key="6">
    <source>
        <dbReference type="ARBA" id="ARBA00022741"/>
    </source>
</evidence>
<evidence type="ECO:0000256" key="8">
    <source>
        <dbReference type="ARBA" id="ARBA00022967"/>
    </source>
</evidence>
<evidence type="ECO:0000259" key="10">
    <source>
        <dbReference type="PROSITE" id="PS50893"/>
    </source>
</evidence>
<evidence type="ECO:0000256" key="3">
    <source>
        <dbReference type="ARBA" id="ARBA00022448"/>
    </source>
</evidence>
<dbReference type="InterPro" id="IPR027417">
    <property type="entry name" value="P-loop_NTPase"/>
</dbReference>
<dbReference type="InterPro" id="IPR017871">
    <property type="entry name" value="ABC_transporter-like_CS"/>
</dbReference>
<dbReference type="PROSITE" id="PS50893">
    <property type="entry name" value="ABC_TRANSPORTER_2"/>
    <property type="match status" value="2"/>
</dbReference>
<dbReference type="SMART" id="SM00382">
    <property type="entry name" value="AAA"/>
    <property type="match status" value="2"/>
</dbReference>
<evidence type="ECO:0000256" key="9">
    <source>
        <dbReference type="ARBA" id="ARBA00023136"/>
    </source>
</evidence>
<accession>A0ABT2ZQV7</accession>
<evidence type="ECO:0000313" key="11">
    <source>
        <dbReference type="EMBL" id="MCV2873340.1"/>
    </source>
</evidence>
<comment type="caution">
    <text evidence="11">The sequence shown here is derived from an EMBL/GenBank/DDBJ whole genome shotgun (WGS) entry which is preliminary data.</text>
</comment>
<keyword evidence="4" id="KW-1003">Cell membrane</keyword>